<evidence type="ECO:0000313" key="1">
    <source>
        <dbReference type="EMBL" id="EDU89591.1"/>
    </source>
</evidence>
<dbReference type="EMBL" id="ABHU01000020">
    <property type="protein sequence ID" value="EDU89591.1"/>
    <property type="molecule type" value="Genomic_DNA"/>
</dbReference>
<gene>
    <name evidence="1" type="ORF">ECH7EC869_5853</name>
</gene>
<reference evidence="1 2" key="1">
    <citation type="journal article" date="2011" name="Appl. Environ. Microbiol.">
        <title>Genome signatures of Escherichia coli O157:H7 isolates from the bovine host reservoir.</title>
        <authorList>
            <person name="Eppinger M."/>
            <person name="Mammel M.K."/>
            <person name="Leclerc J.E."/>
            <person name="Ravel J."/>
            <person name="Cebula T.A."/>
        </authorList>
    </citation>
    <scope>NUCLEOTIDE SEQUENCE [LARGE SCALE GENOMIC DNA]</scope>
    <source>
        <strain evidence="1 2">EC869</strain>
    </source>
</reference>
<protein>
    <recommendedName>
        <fullName evidence="3">DUF600 family protein</fullName>
    </recommendedName>
</protein>
<sequence>MNELDDLHNKIGQLLVDAGPANAMKIIARAKLSLDGESCEYEYDYLDQEGDEDWFVPDKLASHDLRLLLVKMRDFYIQNNMTNGKPAWIGCEIIVDIPEEKISINFQYDDLTVIPAPAPGSPQCP</sequence>
<dbReference type="SUPFAM" id="SSF160424">
    <property type="entry name" value="BH3703-like"/>
    <property type="match status" value="1"/>
</dbReference>
<name>A0A0H3PJS6_ECO5C</name>
<evidence type="ECO:0000313" key="2">
    <source>
        <dbReference type="Proteomes" id="UP000004641"/>
    </source>
</evidence>
<dbReference type="BioCyc" id="ECOL478008-HMP:G76-483091-MONOMER"/>
<dbReference type="RefSeq" id="WP_001003689.1">
    <property type="nucleotide sequence ID" value="NZ_ABHU01000020.1"/>
</dbReference>
<accession>A0A0H3PJS6</accession>
<dbReference type="InterPro" id="IPR036170">
    <property type="entry name" value="YezG-like_sf"/>
</dbReference>
<comment type="caution">
    <text evidence="1">The sequence shown here is derived from an EMBL/GenBank/DDBJ whole genome shotgun (WGS) entry which is preliminary data.</text>
</comment>
<proteinExistence type="predicted"/>
<dbReference type="AlphaFoldDB" id="A0A0H3PJS6"/>
<dbReference type="Proteomes" id="UP000004641">
    <property type="component" value="Unassembled WGS sequence"/>
</dbReference>
<organism evidence="1 2">
    <name type="scientific">Escherichia coli O157:H7 (strain EC869)</name>
    <dbReference type="NCBI Taxonomy" id="478008"/>
    <lineage>
        <taxon>Bacteria</taxon>
        <taxon>Pseudomonadati</taxon>
        <taxon>Pseudomonadota</taxon>
        <taxon>Gammaproteobacteria</taxon>
        <taxon>Enterobacterales</taxon>
        <taxon>Enterobacteriaceae</taxon>
        <taxon>Escherichia</taxon>
    </lineage>
</organism>
<evidence type="ECO:0008006" key="3">
    <source>
        <dbReference type="Google" id="ProtNLM"/>
    </source>
</evidence>